<keyword evidence="1" id="KW-0812">Transmembrane</keyword>
<organism evidence="3 4">
    <name type="scientific">Christiangramia oceanisediminis</name>
    <dbReference type="NCBI Taxonomy" id="2920386"/>
    <lineage>
        <taxon>Bacteria</taxon>
        <taxon>Pseudomonadati</taxon>
        <taxon>Bacteroidota</taxon>
        <taxon>Flavobacteriia</taxon>
        <taxon>Flavobacteriales</taxon>
        <taxon>Flavobacteriaceae</taxon>
        <taxon>Christiangramia</taxon>
    </lineage>
</organism>
<dbReference type="AlphaFoldDB" id="A0A9X2KW85"/>
<dbReference type="EMBL" id="JANCNS010000001">
    <property type="protein sequence ID" value="MCP9199575.1"/>
    <property type="molecule type" value="Genomic_DNA"/>
</dbReference>
<dbReference type="InterPro" id="IPR001173">
    <property type="entry name" value="Glyco_trans_2-like"/>
</dbReference>
<proteinExistence type="predicted"/>
<dbReference type="Gene3D" id="3.90.550.10">
    <property type="entry name" value="Spore Coat Polysaccharide Biosynthesis Protein SpsA, Chain A"/>
    <property type="match status" value="1"/>
</dbReference>
<dbReference type="SUPFAM" id="SSF53448">
    <property type="entry name" value="Nucleotide-diphospho-sugar transferases"/>
    <property type="match status" value="1"/>
</dbReference>
<keyword evidence="3" id="KW-0808">Transferase</keyword>
<dbReference type="InterPro" id="IPR029044">
    <property type="entry name" value="Nucleotide-diphossugar_trans"/>
</dbReference>
<sequence length="297" mass="34827">MKIGVLVTNYNTWALTSQCIENTLKFADEAIDQVLIIDDCSTEKFENKFDQVELIRNSENIGLIKSLNKGLKEIKTDLILILDSDAWPLENYVKKIKEYFSNNPEIGIATFETLNAKGKPSPSYVAEPSVLSLLLGQQLYSLYLKKILKNPREINVFTCAMVIRREVLNEIGVFDEKYDWLELDHDICMRASRKGWKIGVMPIRAFHQGSGTPQRIGQRVVRFYKNRWYLLRKFRKVKQEHLTIFFICLRLGLEYIIVWTIGSLYYRDIDTIREKAYSRRVMIKYFLLGEWKMGKLN</sequence>
<evidence type="ECO:0000259" key="2">
    <source>
        <dbReference type="Pfam" id="PF00535"/>
    </source>
</evidence>
<keyword evidence="4" id="KW-1185">Reference proteome</keyword>
<feature type="domain" description="Glycosyltransferase 2-like" evidence="2">
    <location>
        <begin position="5"/>
        <end position="171"/>
    </location>
</feature>
<keyword evidence="3" id="KW-0328">Glycosyltransferase</keyword>
<evidence type="ECO:0000313" key="3">
    <source>
        <dbReference type="EMBL" id="MCP9199575.1"/>
    </source>
</evidence>
<protein>
    <submittedName>
        <fullName evidence="3">Glycosyltransferase</fullName>
        <ecNumber evidence="3">2.4.-.-</ecNumber>
    </submittedName>
</protein>
<dbReference type="EC" id="2.4.-.-" evidence="3"/>
<accession>A0A9X2KW85</accession>
<reference evidence="3" key="1">
    <citation type="submission" date="2022-07" db="EMBL/GenBank/DDBJ databases">
        <title>Gramela sediminis sp. nov., isolated from deep-sea sediment of the Indian Ocean.</title>
        <authorList>
            <person name="Shi H."/>
        </authorList>
    </citation>
    <scope>NUCLEOTIDE SEQUENCE</scope>
    <source>
        <strain evidence="3">GC03-9</strain>
    </source>
</reference>
<name>A0A9X2KW85_9FLAO</name>
<dbReference type="GO" id="GO:0016757">
    <property type="term" value="F:glycosyltransferase activity"/>
    <property type="evidence" value="ECO:0007669"/>
    <property type="project" value="UniProtKB-KW"/>
</dbReference>
<dbReference type="PANTHER" id="PTHR43179">
    <property type="entry name" value="RHAMNOSYLTRANSFERASE WBBL"/>
    <property type="match status" value="1"/>
</dbReference>
<comment type="caution">
    <text evidence="3">The sequence shown here is derived from an EMBL/GenBank/DDBJ whole genome shotgun (WGS) entry which is preliminary data.</text>
</comment>
<keyword evidence="1" id="KW-0472">Membrane</keyword>
<dbReference type="RefSeq" id="WP_241549971.1">
    <property type="nucleotide sequence ID" value="NZ_JANCNS010000001.1"/>
</dbReference>
<feature type="transmembrane region" description="Helical" evidence="1">
    <location>
        <begin position="242"/>
        <end position="266"/>
    </location>
</feature>
<evidence type="ECO:0000313" key="4">
    <source>
        <dbReference type="Proteomes" id="UP001155280"/>
    </source>
</evidence>
<dbReference type="Pfam" id="PF00535">
    <property type="entry name" value="Glycos_transf_2"/>
    <property type="match status" value="1"/>
</dbReference>
<dbReference type="PANTHER" id="PTHR43179:SF7">
    <property type="entry name" value="RHAMNOSYLTRANSFERASE WBBL"/>
    <property type="match status" value="1"/>
</dbReference>
<dbReference type="Proteomes" id="UP001155280">
    <property type="component" value="Unassembled WGS sequence"/>
</dbReference>
<evidence type="ECO:0000256" key="1">
    <source>
        <dbReference type="SAM" id="Phobius"/>
    </source>
</evidence>
<keyword evidence="1" id="KW-1133">Transmembrane helix</keyword>
<gene>
    <name evidence="3" type="ORF">MKO06_06635</name>
</gene>